<dbReference type="SUPFAM" id="SSF160719">
    <property type="entry name" value="gpW/gp25-like"/>
    <property type="match status" value="1"/>
</dbReference>
<evidence type="ECO:0000259" key="1">
    <source>
        <dbReference type="Pfam" id="PF04965"/>
    </source>
</evidence>
<evidence type="ECO:0000313" key="3">
    <source>
        <dbReference type="Proteomes" id="UP000604475"/>
    </source>
</evidence>
<organism evidence="2 3">
    <name type="scientific">Frankia nepalensis</name>
    <dbReference type="NCBI Taxonomy" id="1836974"/>
    <lineage>
        <taxon>Bacteria</taxon>
        <taxon>Bacillati</taxon>
        <taxon>Actinomycetota</taxon>
        <taxon>Actinomycetes</taxon>
        <taxon>Frankiales</taxon>
        <taxon>Frankiaceae</taxon>
        <taxon>Frankia</taxon>
    </lineage>
</organism>
<dbReference type="Proteomes" id="UP000604475">
    <property type="component" value="Unassembled WGS sequence"/>
</dbReference>
<proteinExistence type="predicted"/>
<keyword evidence="3" id="KW-1185">Reference proteome</keyword>
<dbReference type="InterPro" id="IPR007048">
    <property type="entry name" value="IraD/Gp25-like"/>
</dbReference>
<accession>A0A937RFM5</accession>
<dbReference type="Pfam" id="PF04965">
    <property type="entry name" value="GPW_gp25"/>
    <property type="match status" value="1"/>
</dbReference>
<evidence type="ECO:0000313" key="2">
    <source>
        <dbReference type="EMBL" id="MBL7626529.1"/>
    </source>
</evidence>
<feature type="domain" description="IraD/Gp25-like" evidence="1">
    <location>
        <begin position="34"/>
        <end position="113"/>
    </location>
</feature>
<dbReference type="RefSeq" id="WP_203005907.1">
    <property type="nucleotide sequence ID" value="NZ_JADWYU010000225.1"/>
</dbReference>
<dbReference type="Gene3D" id="3.10.450.40">
    <property type="match status" value="1"/>
</dbReference>
<sequence length="129" mass="13450">MSAGGPGPGPVAYPLRVDGHGATARTDEAGYLRGLVEQVLFTAPGERVNRPDFGAGLGQLLFAPTGPEVAATTQLLVHGALTQWLGDLIEVDEVRVSVDDAALVVEVSYRAQRSQRPATERFTVAGGAP</sequence>
<reference evidence="2" key="1">
    <citation type="submission" date="2020-12" db="EMBL/GenBank/DDBJ databases">
        <title>Genomic characterization of non-nitrogen-fixing Frankia strains.</title>
        <authorList>
            <person name="Carlos-Shanley C."/>
            <person name="Guerra T."/>
            <person name="Hahn D."/>
        </authorList>
    </citation>
    <scope>NUCLEOTIDE SEQUENCE</scope>
    <source>
        <strain evidence="2">CN6</strain>
    </source>
</reference>
<comment type="caution">
    <text evidence="2">The sequence shown here is derived from an EMBL/GenBank/DDBJ whole genome shotgun (WGS) entry which is preliminary data.</text>
</comment>
<protein>
    <submittedName>
        <fullName evidence="2">GPW/gp25 family protein</fullName>
    </submittedName>
</protein>
<gene>
    <name evidence="2" type="ORF">I7412_04950</name>
</gene>
<dbReference type="EMBL" id="JAEACQ010000140">
    <property type="protein sequence ID" value="MBL7626529.1"/>
    <property type="molecule type" value="Genomic_DNA"/>
</dbReference>
<dbReference type="AlphaFoldDB" id="A0A937RFM5"/>
<name>A0A937RFM5_9ACTN</name>